<dbReference type="InterPro" id="IPR020846">
    <property type="entry name" value="MFS_dom"/>
</dbReference>
<evidence type="ECO:0000256" key="8">
    <source>
        <dbReference type="SAM" id="MobiDB-lite"/>
    </source>
</evidence>
<feature type="transmembrane region" description="Helical" evidence="9">
    <location>
        <begin position="388"/>
        <end position="413"/>
    </location>
</feature>
<dbReference type="PANTHER" id="PTHR23501">
    <property type="entry name" value="MAJOR FACILITATOR SUPERFAMILY"/>
    <property type="match status" value="1"/>
</dbReference>
<dbReference type="PANTHER" id="PTHR23501:SF197">
    <property type="entry name" value="COMD"/>
    <property type="match status" value="1"/>
</dbReference>
<dbReference type="Proteomes" id="UP000663792">
    <property type="component" value="Unassembled WGS sequence"/>
</dbReference>
<keyword evidence="12" id="KW-1185">Reference proteome</keyword>
<evidence type="ECO:0000256" key="4">
    <source>
        <dbReference type="ARBA" id="ARBA00022475"/>
    </source>
</evidence>
<evidence type="ECO:0000256" key="5">
    <source>
        <dbReference type="ARBA" id="ARBA00022692"/>
    </source>
</evidence>
<dbReference type="Gene3D" id="1.20.1250.20">
    <property type="entry name" value="MFS general substrate transporter like domains"/>
    <property type="match status" value="1"/>
</dbReference>
<evidence type="ECO:0000256" key="9">
    <source>
        <dbReference type="SAM" id="Phobius"/>
    </source>
</evidence>
<feature type="transmembrane region" description="Helical" evidence="9">
    <location>
        <begin position="108"/>
        <end position="126"/>
    </location>
</feature>
<dbReference type="PROSITE" id="PS50850">
    <property type="entry name" value="MFS"/>
    <property type="match status" value="1"/>
</dbReference>
<keyword evidence="7 9" id="KW-0472">Membrane</keyword>
<evidence type="ECO:0000313" key="12">
    <source>
        <dbReference type="Proteomes" id="UP000663792"/>
    </source>
</evidence>
<feature type="transmembrane region" description="Helical" evidence="9">
    <location>
        <begin position="334"/>
        <end position="352"/>
    </location>
</feature>
<feature type="transmembrane region" description="Helical" evidence="9">
    <location>
        <begin position="299"/>
        <end position="322"/>
    </location>
</feature>
<feature type="compositionally biased region" description="Polar residues" evidence="8">
    <location>
        <begin position="17"/>
        <end position="29"/>
    </location>
</feature>
<dbReference type="CDD" id="cd17502">
    <property type="entry name" value="MFS_Azr1_MDR_like"/>
    <property type="match status" value="1"/>
</dbReference>
<keyword evidence="6 9" id="KW-1133">Transmembrane helix</keyword>
<feature type="transmembrane region" description="Helical" evidence="9">
    <location>
        <begin position="434"/>
        <end position="455"/>
    </location>
</feature>
<evidence type="ECO:0000313" key="11">
    <source>
        <dbReference type="EMBL" id="MBM9468904.1"/>
    </source>
</evidence>
<feature type="transmembrane region" description="Helical" evidence="9">
    <location>
        <begin position="504"/>
        <end position="522"/>
    </location>
</feature>
<dbReference type="GO" id="GO:0005886">
    <property type="term" value="C:plasma membrane"/>
    <property type="evidence" value="ECO:0007669"/>
    <property type="project" value="UniProtKB-SubCell"/>
</dbReference>
<protein>
    <submittedName>
        <fullName evidence="11">MFS transporter</fullName>
    </submittedName>
</protein>
<feature type="transmembrane region" description="Helical" evidence="9">
    <location>
        <begin position="195"/>
        <end position="214"/>
    </location>
</feature>
<evidence type="ECO:0000256" key="1">
    <source>
        <dbReference type="ARBA" id="ARBA00004651"/>
    </source>
</evidence>
<comment type="caution">
    <text evidence="11">The sequence shown here is derived from an EMBL/GenBank/DDBJ whole genome shotgun (WGS) entry which is preliminary data.</text>
</comment>
<evidence type="ECO:0000256" key="3">
    <source>
        <dbReference type="ARBA" id="ARBA00022448"/>
    </source>
</evidence>
<feature type="transmembrane region" description="Helical" evidence="9">
    <location>
        <begin position="77"/>
        <end position="96"/>
    </location>
</feature>
<feature type="transmembrane region" description="Helical" evidence="9">
    <location>
        <begin position="44"/>
        <end position="65"/>
    </location>
</feature>
<dbReference type="SUPFAM" id="SSF103473">
    <property type="entry name" value="MFS general substrate transporter"/>
    <property type="match status" value="1"/>
</dbReference>
<dbReference type="PRINTS" id="PR01036">
    <property type="entry name" value="TCRTETB"/>
</dbReference>
<dbReference type="Pfam" id="PF07690">
    <property type="entry name" value="MFS_1"/>
    <property type="match status" value="1"/>
</dbReference>
<feature type="region of interest" description="Disordered" evidence="8">
    <location>
        <begin position="1"/>
        <end position="35"/>
    </location>
</feature>
<comment type="subcellular location">
    <subcellularLocation>
        <location evidence="1">Cell membrane</location>
        <topology evidence="1">Multi-pass membrane protein</topology>
    </subcellularLocation>
</comment>
<dbReference type="GO" id="GO:0022857">
    <property type="term" value="F:transmembrane transporter activity"/>
    <property type="evidence" value="ECO:0007669"/>
    <property type="project" value="InterPro"/>
</dbReference>
<accession>A0A938YFG2</accession>
<dbReference type="InterPro" id="IPR004638">
    <property type="entry name" value="EmrB-like"/>
</dbReference>
<organism evidence="11 12">
    <name type="scientific">Nakamurella leprariae</name>
    <dbReference type="NCBI Taxonomy" id="2803911"/>
    <lineage>
        <taxon>Bacteria</taxon>
        <taxon>Bacillati</taxon>
        <taxon>Actinomycetota</taxon>
        <taxon>Actinomycetes</taxon>
        <taxon>Nakamurellales</taxon>
        <taxon>Nakamurellaceae</taxon>
        <taxon>Nakamurella</taxon>
    </lineage>
</organism>
<dbReference type="NCBIfam" id="TIGR00711">
    <property type="entry name" value="efflux_EmrB"/>
    <property type="match status" value="1"/>
</dbReference>
<dbReference type="EMBL" id="JAERWK010000021">
    <property type="protein sequence ID" value="MBM9468904.1"/>
    <property type="molecule type" value="Genomic_DNA"/>
</dbReference>
<sequence length="594" mass="62255">MTTSLPRHSRPDDAHASRTSAPSDRQLSDTAAAPMSRRQTLEALSGLLMGMFVALLSSTVVSSSLPRIIGDLGGTQAAYTWVVTSTMLAMAVSTPIWGKLADLFNRKLLVQLSLVLFVIGSALAGLSQDSGMLIVFRVVQGLGAGGLTALVQVVMADIISPRERGKYMGFMGAVMAVATVGGPLLGGVITDGIGWRWNFYVAVPFAVIALVLLQKTLHLPTKRRKVTIDYLGAALIAVGVSSILIWVTLAGNNFDWWSWETVAMVGGGIVVLVLAVVVELRAEEPVLPLTLFKDRTFTLAVVASLAVGVAMFGTSVFLSQYMQLARGKTPTESGLLTIPMIGGVLIASTIAGQFISRTGKWKSWLVTGSFMVAVGLTLMGTIRYDTSFVLVSIYMLVLGAGVGMVMQNLVLIVQNSVDVRQLGAASAGVAFFRTLGGTIGVSALGAVLGTAVANYTKEGIPALDPASQQAAGALAGGSIPHLSTLPEPLRLLVESAYGHGTGDIFLYAVPLAIITILCVVFLPNRPLGTKTAVEQMQEKGQPEGAGERFAERLVETAADEGAAVPTVHDGEAAGRHGEQAETVGATDGGRHRRS</sequence>
<dbReference type="AlphaFoldDB" id="A0A938YFG2"/>
<reference evidence="11" key="1">
    <citation type="submission" date="2021-01" db="EMBL/GenBank/DDBJ databases">
        <title>YIM 132084 draft genome.</title>
        <authorList>
            <person name="An D."/>
        </authorList>
    </citation>
    <scope>NUCLEOTIDE SEQUENCE</scope>
    <source>
        <strain evidence="11">YIM 132084</strain>
    </source>
</reference>
<feature type="transmembrane region" description="Helical" evidence="9">
    <location>
        <begin position="364"/>
        <end position="382"/>
    </location>
</feature>
<keyword evidence="4" id="KW-1003">Cell membrane</keyword>
<comment type="similarity">
    <text evidence="2">Belongs to the major facilitator superfamily. TCR/Tet family.</text>
</comment>
<feature type="transmembrane region" description="Helical" evidence="9">
    <location>
        <begin position="226"/>
        <end position="250"/>
    </location>
</feature>
<evidence type="ECO:0000256" key="6">
    <source>
        <dbReference type="ARBA" id="ARBA00022989"/>
    </source>
</evidence>
<evidence type="ECO:0000256" key="7">
    <source>
        <dbReference type="ARBA" id="ARBA00023136"/>
    </source>
</evidence>
<name>A0A938YFG2_9ACTN</name>
<feature type="transmembrane region" description="Helical" evidence="9">
    <location>
        <begin position="132"/>
        <end position="155"/>
    </location>
</feature>
<feature type="transmembrane region" description="Helical" evidence="9">
    <location>
        <begin position="256"/>
        <end position="278"/>
    </location>
</feature>
<evidence type="ECO:0000259" key="10">
    <source>
        <dbReference type="PROSITE" id="PS50850"/>
    </source>
</evidence>
<dbReference type="Gene3D" id="1.20.1720.10">
    <property type="entry name" value="Multidrug resistance protein D"/>
    <property type="match status" value="1"/>
</dbReference>
<proteinExistence type="inferred from homology"/>
<dbReference type="InterPro" id="IPR036259">
    <property type="entry name" value="MFS_trans_sf"/>
</dbReference>
<feature type="domain" description="Major facilitator superfamily (MFS) profile" evidence="10">
    <location>
        <begin position="43"/>
        <end position="527"/>
    </location>
</feature>
<keyword evidence="5 9" id="KW-0812">Transmembrane</keyword>
<feature type="transmembrane region" description="Helical" evidence="9">
    <location>
        <begin position="167"/>
        <end position="189"/>
    </location>
</feature>
<gene>
    <name evidence="11" type="ORF">JL106_16590</name>
</gene>
<dbReference type="InterPro" id="IPR011701">
    <property type="entry name" value="MFS"/>
</dbReference>
<dbReference type="FunFam" id="1.20.1720.10:FF:000004">
    <property type="entry name" value="EmrB/QacA family drug resistance transporter"/>
    <property type="match status" value="1"/>
</dbReference>
<evidence type="ECO:0000256" key="2">
    <source>
        <dbReference type="ARBA" id="ARBA00007520"/>
    </source>
</evidence>
<feature type="region of interest" description="Disordered" evidence="8">
    <location>
        <begin position="561"/>
        <end position="594"/>
    </location>
</feature>
<feature type="compositionally biased region" description="Basic and acidic residues" evidence="8">
    <location>
        <begin position="568"/>
        <end position="579"/>
    </location>
</feature>
<keyword evidence="3" id="KW-0813">Transport</keyword>